<name>A0A3S0X3A0_9GAMM</name>
<evidence type="ECO:0000313" key="2">
    <source>
        <dbReference type="Proteomes" id="UP000286912"/>
    </source>
</evidence>
<dbReference type="Proteomes" id="UP000286912">
    <property type="component" value="Unassembled WGS sequence"/>
</dbReference>
<comment type="caution">
    <text evidence="1">The sequence shown here is derived from an EMBL/GenBank/DDBJ whole genome shotgun (WGS) entry which is preliminary data.</text>
</comment>
<proteinExistence type="predicted"/>
<dbReference type="EMBL" id="RZHD01000003">
    <property type="protein sequence ID" value="RUR48778.1"/>
    <property type="molecule type" value="Genomic_DNA"/>
</dbReference>
<gene>
    <name evidence="1" type="ORF">ELY37_02710</name>
</gene>
<dbReference type="RefSeq" id="WP_126981442.1">
    <property type="nucleotide sequence ID" value="NZ_RZHD01000003.1"/>
</dbReference>
<dbReference type="AlphaFoldDB" id="A0A3S0X3A0"/>
<protein>
    <submittedName>
        <fullName evidence="1">Uncharacterized protein</fullName>
    </submittedName>
</protein>
<evidence type="ECO:0000313" key="1">
    <source>
        <dbReference type="EMBL" id="RUR48778.1"/>
    </source>
</evidence>
<keyword evidence="2" id="KW-1185">Reference proteome</keyword>
<organism evidence="1 2">
    <name type="scientific">Vreelandella populi</name>
    <dbReference type="NCBI Taxonomy" id="2498858"/>
    <lineage>
        <taxon>Bacteria</taxon>
        <taxon>Pseudomonadati</taxon>
        <taxon>Pseudomonadota</taxon>
        <taxon>Gammaproteobacteria</taxon>
        <taxon>Oceanospirillales</taxon>
        <taxon>Halomonadaceae</taxon>
        <taxon>Vreelandella</taxon>
    </lineage>
</organism>
<accession>A0A3S0X3A0</accession>
<sequence>MIEAILNGGAHEGRKLRVDDGLTTIRMEGEPIEPMNERSILEGRRYQYEYVKTGRKEGDAWEFRFS</sequence>
<reference evidence="1 2" key="1">
    <citation type="submission" date="2018-12" db="EMBL/GenBank/DDBJ databases">
        <title>three novel Halomonas strain isolated from plants.</title>
        <authorList>
            <person name="Sun C."/>
        </authorList>
    </citation>
    <scope>NUCLEOTIDE SEQUENCE [LARGE SCALE GENOMIC DNA]</scope>
    <source>
        <strain evidence="1 2">RC</strain>
    </source>
</reference>